<keyword evidence="3" id="KW-1185">Reference proteome</keyword>
<protein>
    <recommendedName>
        <fullName evidence="4">Carbohydrate-binding module family 19 domain-containing protein</fullName>
    </recommendedName>
</protein>
<dbReference type="EMBL" id="NBII01000002">
    <property type="protein sequence ID" value="PAV22238.1"/>
    <property type="molecule type" value="Genomic_DNA"/>
</dbReference>
<dbReference type="Proteomes" id="UP000217199">
    <property type="component" value="Unassembled WGS sequence"/>
</dbReference>
<evidence type="ECO:0000313" key="3">
    <source>
        <dbReference type="Proteomes" id="UP000217199"/>
    </source>
</evidence>
<evidence type="ECO:0008006" key="4">
    <source>
        <dbReference type="Google" id="ProtNLM"/>
    </source>
</evidence>
<sequence>MNRVLVVIKRPIRAIPYFSFFDNSCPPTLSLTGRSTSRLAFVGLPAPQSSSFSLQNGEDAISLNKKFATLTPDSSCDEGEDACVNQQFAQCVQGKFVLQSCGGGLICAALPLVNSAGTSVTCTTQSDVDSRIAATGATDDNSSSNNNNNGDDSGDSSSSSSSTASATKSTTKSATQSTTQAASSSTATGSSGDNGGNSSSGSSSSGLQTSLCLDSSLVQTGFEKDGQQTPAENQVASATSSNNFINFCATVDLPLTNGQQVKGGSCNAAPMGVIASTNNMPSSKFKSPKNMETIQANKSFTIQMNVKNLVTGNFVNAQANYFSAPQNIDNSGNIIGHSHVVIEAINAIDDTNPTDPNKFVFFKGLNEKANKGVLSVEVTDGLPAGTYRLASINSAANHQPVLVAVAQHGSLDDMIYFTVTEDGN</sequence>
<dbReference type="InParanoid" id="A0A286URL2"/>
<dbReference type="PANTHER" id="PTHR34587">
    <property type="entry name" value="VWFA DOMAIN-CONTAINING PROTEIN"/>
    <property type="match status" value="1"/>
</dbReference>
<feature type="compositionally biased region" description="Low complexity" evidence="1">
    <location>
        <begin position="135"/>
        <end position="206"/>
    </location>
</feature>
<accession>A0A286URL2</accession>
<gene>
    <name evidence="2" type="ORF">PNOK_0219500</name>
</gene>
<name>A0A286URL2_9AGAM</name>
<dbReference type="AlphaFoldDB" id="A0A286URL2"/>
<organism evidence="2 3">
    <name type="scientific">Pyrrhoderma noxium</name>
    <dbReference type="NCBI Taxonomy" id="2282107"/>
    <lineage>
        <taxon>Eukaryota</taxon>
        <taxon>Fungi</taxon>
        <taxon>Dikarya</taxon>
        <taxon>Basidiomycota</taxon>
        <taxon>Agaricomycotina</taxon>
        <taxon>Agaricomycetes</taxon>
        <taxon>Hymenochaetales</taxon>
        <taxon>Hymenochaetaceae</taxon>
        <taxon>Pyrrhoderma</taxon>
    </lineage>
</organism>
<feature type="region of interest" description="Disordered" evidence="1">
    <location>
        <begin position="135"/>
        <end position="208"/>
    </location>
</feature>
<proteinExistence type="predicted"/>
<dbReference type="STRING" id="2282107.A0A286URL2"/>
<dbReference type="OrthoDB" id="2336871at2759"/>
<dbReference type="PANTHER" id="PTHR34587:SF2">
    <property type="entry name" value="G-PROTEIN COUPLED RECEPTORS FAMILY 1 PROFILE DOMAIN-CONTAINING PROTEIN"/>
    <property type="match status" value="1"/>
</dbReference>
<comment type="caution">
    <text evidence="2">The sequence shown here is derived from an EMBL/GenBank/DDBJ whole genome shotgun (WGS) entry which is preliminary data.</text>
</comment>
<reference evidence="2 3" key="1">
    <citation type="journal article" date="2017" name="Mol. Ecol.">
        <title>Comparative and population genomic landscape of Phellinus noxius: A hypervariable fungus causing root rot in trees.</title>
        <authorList>
            <person name="Chung C.L."/>
            <person name="Lee T.J."/>
            <person name="Akiba M."/>
            <person name="Lee H.H."/>
            <person name="Kuo T.H."/>
            <person name="Liu D."/>
            <person name="Ke H.M."/>
            <person name="Yokoi T."/>
            <person name="Roa M.B."/>
            <person name="Lu M.J."/>
            <person name="Chang Y.Y."/>
            <person name="Ann P.J."/>
            <person name="Tsai J.N."/>
            <person name="Chen C.Y."/>
            <person name="Tzean S.S."/>
            <person name="Ota Y."/>
            <person name="Hattori T."/>
            <person name="Sahashi N."/>
            <person name="Liou R.F."/>
            <person name="Kikuchi T."/>
            <person name="Tsai I.J."/>
        </authorList>
    </citation>
    <scope>NUCLEOTIDE SEQUENCE [LARGE SCALE GENOMIC DNA]</scope>
    <source>
        <strain evidence="2 3">FFPRI411160</strain>
    </source>
</reference>
<evidence type="ECO:0000256" key="1">
    <source>
        <dbReference type="SAM" id="MobiDB-lite"/>
    </source>
</evidence>
<evidence type="ECO:0000313" key="2">
    <source>
        <dbReference type="EMBL" id="PAV22238.1"/>
    </source>
</evidence>
<dbReference type="InterPro" id="IPR053216">
    <property type="entry name" value="Appressorial_penetr-assoc"/>
</dbReference>